<reference evidence="2 3" key="1">
    <citation type="submission" date="2019-05" db="EMBL/GenBank/DDBJ databases">
        <title>Another draft genome of Portunus trituberculatus and its Hox gene families provides insights of decapod evolution.</title>
        <authorList>
            <person name="Jeong J.-H."/>
            <person name="Song I."/>
            <person name="Kim S."/>
            <person name="Choi T."/>
            <person name="Kim D."/>
            <person name="Ryu S."/>
            <person name="Kim W."/>
        </authorList>
    </citation>
    <scope>NUCLEOTIDE SEQUENCE [LARGE SCALE GENOMIC DNA]</scope>
    <source>
        <tissue evidence="2">Muscle</tissue>
    </source>
</reference>
<name>A0A5B7FH63_PORTR</name>
<evidence type="ECO:0000313" key="2">
    <source>
        <dbReference type="EMBL" id="MPC46581.1"/>
    </source>
</evidence>
<dbReference type="EMBL" id="VSRR010007277">
    <property type="protein sequence ID" value="MPC46581.1"/>
    <property type="molecule type" value="Genomic_DNA"/>
</dbReference>
<evidence type="ECO:0000313" key="3">
    <source>
        <dbReference type="Proteomes" id="UP000324222"/>
    </source>
</evidence>
<proteinExistence type="predicted"/>
<keyword evidence="3" id="KW-1185">Reference proteome</keyword>
<protein>
    <submittedName>
        <fullName evidence="2">Uncharacterized protein</fullName>
    </submittedName>
</protein>
<dbReference type="Proteomes" id="UP000324222">
    <property type="component" value="Unassembled WGS sequence"/>
</dbReference>
<evidence type="ECO:0000256" key="1">
    <source>
        <dbReference type="SAM" id="MobiDB-lite"/>
    </source>
</evidence>
<accession>A0A5B7FH63</accession>
<sequence>MEEGRRTCDRRVTSPAARPAVGVKIADRVPTSGRESKGCSGDVQLEHPLDNLSTSTQAAAGDTRLTTELTSSSVHTHQSFVLPLMCKFLPPSAPPPSVSQHFGSAVTGAKKERLDLHHWALTLPHPESHPSPLPHQYHQ</sequence>
<comment type="caution">
    <text evidence="2">The sequence shown here is derived from an EMBL/GenBank/DDBJ whole genome shotgun (WGS) entry which is preliminary data.</text>
</comment>
<organism evidence="2 3">
    <name type="scientific">Portunus trituberculatus</name>
    <name type="common">Swimming crab</name>
    <name type="synonym">Neptunus trituberculatus</name>
    <dbReference type="NCBI Taxonomy" id="210409"/>
    <lineage>
        <taxon>Eukaryota</taxon>
        <taxon>Metazoa</taxon>
        <taxon>Ecdysozoa</taxon>
        <taxon>Arthropoda</taxon>
        <taxon>Crustacea</taxon>
        <taxon>Multicrustacea</taxon>
        <taxon>Malacostraca</taxon>
        <taxon>Eumalacostraca</taxon>
        <taxon>Eucarida</taxon>
        <taxon>Decapoda</taxon>
        <taxon>Pleocyemata</taxon>
        <taxon>Brachyura</taxon>
        <taxon>Eubrachyura</taxon>
        <taxon>Portunoidea</taxon>
        <taxon>Portunidae</taxon>
        <taxon>Portuninae</taxon>
        <taxon>Portunus</taxon>
    </lineage>
</organism>
<feature type="region of interest" description="Disordered" evidence="1">
    <location>
        <begin position="28"/>
        <end position="56"/>
    </location>
</feature>
<dbReference type="AlphaFoldDB" id="A0A5B7FH63"/>
<gene>
    <name evidence="2" type="ORF">E2C01_040303</name>
</gene>